<comment type="caution">
    <text evidence="1">The sequence shown here is derived from an EMBL/GenBank/DDBJ whole genome shotgun (WGS) entry which is preliminary data.</text>
</comment>
<accession>A0A554XC73</accession>
<proteinExistence type="predicted"/>
<organism evidence="1 2">
    <name type="scientific">Tepidimonas taiwanensis</name>
    <dbReference type="NCBI Taxonomy" id="307486"/>
    <lineage>
        <taxon>Bacteria</taxon>
        <taxon>Pseudomonadati</taxon>
        <taxon>Pseudomonadota</taxon>
        <taxon>Betaproteobacteria</taxon>
        <taxon>Burkholderiales</taxon>
        <taxon>Tepidimonas</taxon>
    </lineage>
</organism>
<dbReference type="RefSeq" id="WP_224440883.1">
    <property type="nucleotide sequence ID" value="NZ_CP083911.1"/>
</dbReference>
<sequence length="87" mass="10096">MGIQQRILNVLIALDQLAWVLLTLGRGHPDETISAAAWRMERQGKLAGRILRPLIDALFWPLERDHCRRAYQSEAMGRQLPDVYRCR</sequence>
<dbReference type="Proteomes" id="UP000317763">
    <property type="component" value="Unassembled WGS sequence"/>
</dbReference>
<keyword evidence="2" id="KW-1185">Reference proteome</keyword>
<evidence type="ECO:0000313" key="1">
    <source>
        <dbReference type="EMBL" id="TSE33396.1"/>
    </source>
</evidence>
<reference evidence="1 2" key="1">
    <citation type="submission" date="2019-07" db="EMBL/GenBank/DDBJ databases">
        <title>Tepidimonas taiwanensis I1-1 draft genome.</title>
        <authorList>
            <person name="Da Costa M.S."/>
            <person name="Froufe H.J.C."/>
            <person name="Egas C."/>
            <person name="Albuquerque L."/>
        </authorList>
    </citation>
    <scope>NUCLEOTIDE SEQUENCE [LARGE SCALE GENOMIC DNA]</scope>
    <source>
        <strain evidence="1 2">I1-1</strain>
    </source>
</reference>
<gene>
    <name evidence="1" type="ORF">Ttaiw_00650</name>
</gene>
<dbReference type="EMBL" id="VJOM01000004">
    <property type="protein sequence ID" value="TSE33396.1"/>
    <property type="molecule type" value="Genomic_DNA"/>
</dbReference>
<protein>
    <submittedName>
        <fullName evidence="1">Uncharacterized protein</fullName>
    </submittedName>
</protein>
<dbReference type="AlphaFoldDB" id="A0A554XC73"/>
<evidence type="ECO:0000313" key="2">
    <source>
        <dbReference type="Proteomes" id="UP000317763"/>
    </source>
</evidence>
<name>A0A554XC73_9BURK</name>